<reference evidence="8 9" key="1">
    <citation type="submission" date="2015-03" db="EMBL/GenBank/DDBJ databases">
        <authorList>
            <person name="Murphy D."/>
        </authorList>
    </citation>
    <scope>NUCLEOTIDE SEQUENCE [LARGE SCALE GENOMIC DNA]</scope>
    <source>
        <strain evidence="8 9">KMM 520</strain>
    </source>
</reference>
<dbReference type="AlphaFoldDB" id="A0A0U2MSY4"/>
<feature type="transmembrane region" description="Helical" evidence="6">
    <location>
        <begin position="34"/>
        <end position="55"/>
    </location>
</feature>
<feature type="transmembrane region" description="Helical" evidence="6">
    <location>
        <begin position="124"/>
        <end position="142"/>
    </location>
</feature>
<sequence length="305" mass="34125">MQLPKQHRHAELLLVTATIIAASGWIFSKEAIQHLPAFGFIGIRFLLAALCLLPFCYRDLCLIRPIVLLKAFSVGSVLGCALLLWIYAVSISETLGEGAFIMTLSQLFVPLFAWLLFTDKPTTAFWYSLPFAIIGLVLLSALGEWNQSSTQLWFLLAAIMLAIHFNLNSRYAQRVPVLLLTCIQLCSIGIIGLVISAYFEVWPDVIPSSTWRWVGLSIIVATSLRYAIQTKGQKGASAANAAVIMILEPIWVFIISIIWFAETMSLYKIIGCSLILLSILINRGMGQFVPLYLQKYKSRFMTKIR</sequence>
<feature type="transmembrane region" description="Helical" evidence="6">
    <location>
        <begin position="267"/>
        <end position="293"/>
    </location>
</feature>
<keyword evidence="4 6" id="KW-1133">Transmembrane helix</keyword>
<evidence type="ECO:0000259" key="7">
    <source>
        <dbReference type="Pfam" id="PF00892"/>
    </source>
</evidence>
<dbReference type="InterPro" id="IPR000620">
    <property type="entry name" value="EamA_dom"/>
</dbReference>
<dbReference type="KEGG" id="ptn:PTRA_b0318"/>
<protein>
    <recommendedName>
        <fullName evidence="7">EamA domain-containing protein</fullName>
    </recommendedName>
</protein>
<dbReference type="PANTHER" id="PTHR42920">
    <property type="entry name" value="OS03G0707200 PROTEIN-RELATED"/>
    <property type="match status" value="1"/>
</dbReference>
<dbReference type="RefSeq" id="WP_058374842.1">
    <property type="nucleotide sequence ID" value="NZ_CP011035.1"/>
</dbReference>
<evidence type="ECO:0000313" key="8">
    <source>
        <dbReference type="EMBL" id="ALS34820.1"/>
    </source>
</evidence>
<proteinExistence type="predicted"/>
<evidence type="ECO:0000256" key="3">
    <source>
        <dbReference type="ARBA" id="ARBA00022692"/>
    </source>
</evidence>
<feature type="transmembrane region" description="Helical" evidence="6">
    <location>
        <begin position="67"/>
        <end position="87"/>
    </location>
</feature>
<dbReference type="PATRIC" id="fig|1315283.4.peg.3409"/>
<evidence type="ECO:0000313" key="9">
    <source>
        <dbReference type="Proteomes" id="UP000065261"/>
    </source>
</evidence>
<dbReference type="Pfam" id="PF00892">
    <property type="entry name" value="EamA"/>
    <property type="match status" value="2"/>
</dbReference>
<feature type="transmembrane region" description="Helical" evidence="6">
    <location>
        <begin position="148"/>
        <end position="165"/>
    </location>
</feature>
<evidence type="ECO:0000256" key="5">
    <source>
        <dbReference type="ARBA" id="ARBA00023136"/>
    </source>
</evidence>
<dbReference type="OrthoDB" id="8370318at2"/>
<dbReference type="PANTHER" id="PTHR42920:SF5">
    <property type="entry name" value="EAMA DOMAIN-CONTAINING PROTEIN"/>
    <property type="match status" value="1"/>
</dbReference>
<keyword evidence="2" id="KW-1003">Cell membrane</keyword>
<accession>A0A0U2MSY4</accession>
<feature type="transmembrane region" description="Helical" evidence="6">
    <location>
        <begin position="177"/>
        <end position="199"/>
    </location>
</feature>
<comment type="subcellular location">
    <subcellularLocation>
        <location evidence="1">Cell membrane</location>
        <topology evidence="1">Multi-pass membrane protein</topology>
    </subcellularLocation>
</comment>
<feature type="transmembrane region" description="Helical" evidence="6">
    <location>
        <begin position="240"/>
        <end position="261"/>
    </location>
</feature>
<evidence type="ECO:0000256" key="2">
    <source>
        <dbReference type="ARBA" id="ARBA00022475"/>
    </source>
</evidence>
<dbReference type="SUPFAM" id="SSF103481">
    <property type="entry name" value="Multidrug resistance efflux transporter EmrE"/>
    <property type="match status" value="2"/>
</dbReference>
<dbReference type="InterPro" id="IPR037185">
    <property type="entry name" value="EmrE-like"/>
</dbReference>
<organism evidence="8">
    <name type="scientific">Pseudoalteromonas translucida KMM 520</name>
    <dbReference type="NCBI Taxonomy" id="1315283"/>
    <lineage>
        <taxon>Bacteria</taxon>
        <taxon>Pseudomonadati</taxon>
        <taxon>Pseudomonadota</taxon>
        <taxon>Gammaproteobacteria</taxon>
        <taxon>Alteromonadales</taxon>
        <taxon>Pseudoalteromonadaceae</taxon>
        <taxon>Pseudoalteromonas</taxon>
    </lineage>
</organism>
<name>A0A0U2MSY4_9GAMM</name>
<evidence type="ECO:0000256" key="1">
    <source>
        <dbReference type="ARBA" id="ARBA00004651"/>
    </source>
</evidence>
<dbReference type="InterPro" id="IPR051258">
    <property type="entry name" value="Diverse_Substrate_Transporter"/>
</dbReference>
<gene>
    <name evidence="8" type="ORF">PTRA_b0318</name>
</gene>
<dbReference type="GO" id="GO:0005886">
    <property type="term" value="C:plasma membrane"/>
    <property type="evidence" value="ECO:0007669"/>
    <property type="project" value="UniProtKB-SubCell"/>
</dbReference>
<keyword evidence="3 6" id="KW-0812">Transmembrane</keyword>
<dbReference type="EMBL" id="CP011035">
    <property type="protein sequence ID" value="ALS34820.1"/>
    <property type="molecule type" value="Genomic_DNA"/>
</dbReference>
<dbReference type="Proteomes" id="UP000065261">
    <property type="component" value="Chromosome II"/>
</dbReference>
<keyword evidence="5 6" id="KW-0472">Membrane</keyword>
<feature type="domain" description="EamA" evidence="7">
    <location>
        <begin position="11"/>
        <end position="140"/>
    </location>
</feature>
<feature type="transmembrane region" description="Helical" evidence="6">
    <location>
        <begin position="211"/>
        <end position="228"/>
    </location>
</feature>
<feature type="domain" description="EamA" evidence="7">
    <location>
        <begin position="151"/>
        <end position="281"/>
    </location>
</feature>
<feature type="transmembrane region" description="Helical" evidence="6">
    <location>
        <begin position="99"/>
        <end position="117"/>
    </location>
</feature>
<evidence type="ECO:0000256" key="6">
    <source>
        <dbReference type="SAM" id="Phobius"/>
    </source>
</evidence>
<evidence type="ECO:0000256" key="4">
    <source>
        <dbReference type="ARBA" id="ARBA00022989"/>
    </source>
</evidence>
<feature type="transmembrane region" description="Helical" evidence="6">
    <location>
        <begin position="12"/>
        <end position="28"/>
    </location>
</feature>